<dbReference type="Pfam" id="PF00440">
    <property type="entry name" value="TetR_N"/>
    <property type="match status" value="1"/>
</dbReference>
<dbReference type="PANTHER" id="PTHR47506:SF1">
    <property type="entry name" value="HTH-TYPE TRANSCRIPTIONAL REGULATOR YJDC"/>
    <property type="match status" value="1"/>
</dbReference>
<dbReference type="InterPro" id="IPR001647">
    <property type="entry name" value="HTH_TetR"/>
</dbReference>
<dbReference type="PRINTS" id="PR00455">
    <property type="entry name" value="HTHTETR"/>
</dbReference>
<reference evidence="8" key="1">
    <citation type="journal article" date="2019" name="Int. J. Syst. Evol. Microbiol.">
        <title>The Global Catalogue of Microorganisms (GCM) 10K type strain sequencing project: providing services to taxonomists for standard genome sequencing and annotation.</title>
        <authorList>
            <consortium name="The Broad Institute Genomics Platform"/>
            <consortium name="The Broad Institute Genome Sequencing Center for Infectious Disease"/>
            <person name="Wu L."/>
            <person name="Ma J."/>
        </authorList>
    </citation>
    <scope>NUCLEOTIDE SEQUENCE [LARGE SCALE GENOMIC DNA]</scope>
    <source>
        <strain evidence="8">JCM 10649</strain>
    </source>
</reference>
<gene>
    <name evidence="7" type="ORF">GCM10009544_27500</name>
</gene>
<feature type="region of interest" description="Disordered" evidence="5">
    <location>
        <begin position="189"/>
        <end position="209"/>
    </location>
</feature>
<dbReference type="InterPro" id="IPR009057">
    <property type="entry name" value="Homeodomain-like_sf"/>
</dbReference>
<organism evidence="7 8">
    <name type="scientific">Streptomyces stramineus</name>
    <dbReference type="NCBI Taxonomy" id="173861"/>
    <lineage>
        <taxon>Bacteria</taxon>
        <taxon>Bacillati</taxon>
        <taxon>Actinomycetota</taxon>
        <taxon>Actinomycetes</taxon>
        <taxon>Kitasatosporales</taxon>
        <taxon>Streptomycetaceae</taxon>
        <taxon>Streptomyces</taxon>
    </lineage>
</organism>
<evidence type="ECO:0000259" key="6">
    <source>
        <dbReference type="PROSITE" id="PS50977"/>
    </source>
</evidence>
<dbReference type="Proteomes" id="UP001499895">
    <property type="component" value="Unassembled WGS sequence"/>
</dbReference>
<name>A0ABP3JT16_9ACTN</name>
<comment type="caution">
    <text evidence="7">The sequence shown here is derived from an EMBL/GenBank/DDBJ whole genome shotgun (WGS) entry which is preliminary data.</text>
</comment>
<dbReference type="Pfam" id="PF16925">
    <property type="entry name" value="TetR_C_13"/>
    <property type="match status" value="1"/>
</dbReference>
<accession>A0ABP3JT16</accession>
<sequence length="209" mass="22127">MDNAEVDERVLDAAEALFYEHGVQAVGMDRVRGVSGVSLKRLYQRFPSKEILVETYLRRRDRRWRAAMAAAVAAAPERERPLAVFDWLHAWCGEPDFRGCAFLNAFGEMGTGSPAVAGAVRDHKAAMRSYLLDLARSAGAREPEHLADQLTVLVDGAIATAAVTGDPAAARSARAAAAVLLSAATAADQHRKPGGCGLAGQASGLSSPT</sequence>
<protein>
    <submittedName>
        <fullName evidence="7">TetR/AcrR family transcriptional regulator</fullName>
    </submittedName>
</protein>
<dbReference type="PROSITE" id="PS50977">
    <property type="entry name" value="HTH_TETR_2"/>
    <property type="match status" value="1"/>
</dbReference>
<proteinExistence type="predicted"/>
<evidence type="ECO:0000256" key="5">
    <source>
        <dbReference type="SAM" id="MobiDB-lite"/>
    </source>
</evidence>
<dbReference type="SUPFAM" id="SSF46689">
    <property type="entry name" value="Homeodomain-like"/>
    <property type="match status" value="1"/>
</dbReference>
<evidence type="ECO:0000256" key="4">
    <source>
        <dbReference type="PROSITE-ProRule" id="PRU00335"/>
    </source>
</evidence>
<dbReference type="InterPro" id="IPR036271">
    <property type="entry name" value="Tet_transcr_reg_TetR-rel_C_sf"/>
</dbReference>
<keyword evidence="8" id="KW-1185">Reference proteome</keyword>
<evidence type="ECO:0000256" key="1">
    <source>
        <dbReference type="ARBA" id="ARBA00023015"/>
    </source>
</evidence>
<keyword evidence="1" id="KW-0805">Transcription regulation</keyword>
<feature type="DNA-binding region" description="H-T-H motif" evidence="4">
    <location>
        <begin position="27"/>
        <end position="46"/>
    </location>
</feature>
<dbReference type="Gene3D" id="1.10.357.10">
    <property type="entry name" value="Tetracycline Repressor, domain 2"/>
    <property type="match status" value="1"/>
</dbReference>
<evidence type="ECO:0000313" key="7">
    <source>
        <dbReference type="EMBL" id="GAA0463567.1"/>
    </source>
</evidence>
<feature type="domain" description="HTH tetR-type" evidence="6">
    <location>
        <begin position="4"/>
        <end position="64"/>
    </location>
</feature>
<dbReference type="RefSeq" id="WP_344089918.1">
    <property type="nucleotide sequence ID" value="NZ_BAAAHB010000025.1"/>
</dbReference>
<evidence type="ECO:0000256" key="2">
    <source>
        <dbReference type="ARBA" id="ARBA00023125"/>
    </source>
</evidence>
<evidence type="ECO:0000256" key="3">
    <source>
        <dbReference type="ARBA" id="ARBA00023163"/>
    </source>
</evidence>
<evidence type="ECO:0000313" key="8">
    <source>
        <dbReference type="Proteomes" id="UP001499895"/>
    </source>
</evidence>
<keyword evidence="2 4" id="KW-0238">DNA-binding</keyword>
<dbReference type="PANTHER" id="PTHR47506">
    <property type="entry name" value="TRANSCRIPTIONAL REGULATORY PROTEIN"/>
    <property type="match status" value="1"/>
</dbReference>
<dbReference type="InterPro" id="IPR011075">
    <property type="entry name" value="TetR_C"/>
</dbReference>
<dbReference type="SUPFAM" id="SSF48498">
    <property type="entry name" value="Tetracyclin repressor-like, C-terminal domain"/>
    <property type="match status" value="1"/>
</dbReference>
<keyword evidence="3" id="KW-0804">Transcription</keyword>
<dbReference type="EMBL" id="BAAAHB010000025">
    <property type="protein sequence ID" value="GAA0463567.1"/>
    <property type="molecule type" value="Genomic_DNA"/>
</dbReference>